<feature type="transmembrane region" description="Helical" evidence="1">
    <location>
        <begin position="45"/>
        <end position="67"/>
    </location>
</feature>
<keyword evidence="1" id="KW-0472">Membrane</keyword>
<evidence type="ECO:0000256" key="1">
    <source>
        <dbReference type="SAM" id="Phobius"/>
    </source>
</evidence>
<feature type="transmembrane region" description="Helical" evidence="1">
    <location>
        <begin position="145"/>
        <end position="169"/>
    </location>
</feature>
<gene>
    <name evidence="2" type="ORF">BN85311840</name>
</gene>
<keyword evidence="1" id="KW-0812">Transmembrane</keyword>
<feature type="transmembrane region" description="Helical" evidence="1">
    <location>
        <begin position="220"/>
        <end position="240"/>
    </location>
</feature>
<evidence type="ECO:0000313" key="2">
    <source>
        <dbReference type="EMBL" id="CCV66205.1"/>
    </source>
</evidence>
<feature type="transmembrane region" description="Helical" evidence="1">
    <location>
        <begin position="109"/>
        <end position="133"/>
    </location>
</feature>
<feature type="transmembrane region" description="Helical" evidence="1">
    <location>
        <begin position="12"/>
        <end position="33"/>
    </location>
</feature>
<name>U4KPC2_9MOLU</name>
<protein>
    <submittedName>
        <fullName evidence="2">Uncharacterized protein</fullName>
    </submittedName>
</protein>
<dbReference type="RefSeq" id="WP_030005065.1">
    <property type="nucleotide sequence ID" value="NC_022549.1"/>
</dbReference>
<organism evidence="2 3">
    <name type="scientific">Acholeplasma brassicae</name>
    <dbReference type="NCBI Taxonomy" id="61635"/>
    <lineage>
        <taxon>Bacteria</taxon>
        <taxon>Bacillati</taxon>
        <taxon>Mycoplasmatota</taxon>
        <taxon>Mollicutes</taxon>
        <taxon>Acholeplasmatales</taxon>
        <taxon>Acholeplasmataceae</taxon>
        <taxon>Acholeplasma</taxon>
    </lineage>
</organism>
<keyword evidence="1" id="KW-1133">Transmembrane helix</keyword>
<dbReference type="AlphaFoldDB" id="U4KPC2"/>
<keyword evidence="3" id="KW-1185">Reference proteome</keyword>
<reference evidence="2 3" key="1">
    <citation type="journal article" date="2013" name="J. Mol. Microbiol. Biotechnol.">
        <title>Analysis of the Complete Genomes of Acholeplasma brassicae , A. palmae and A. laidlawii and Their Comparison to the Obligate Parasites from ' Candidatus Phytoplasma'.</title>
        <authorList>
            <person name="Kube M."/>
            <person name="Siewert C."/>
            <person name="Migdoll A.M."/>
            <person name="Duduk B."/>
            <person name="Holz S."/>
            <person name="Rabus R."/>
            <person name="Seemuller E."/>
            <person name="Mitrovic J."/>
            <person name="Muller I."/>
            <person name="Buttner C."/>
            <person name="Reinhardt R."/>
        </authorList>
    </citation>
    <scope>NUCLEOTIDE SEQUENCE [LARGE SCALE GENOMIC DNA]</scope>
    <source>
        <strain evidence="3">0502</strain>
    </source>
</reference>
<dbReference type="EMBL" id="FO681348">
    <property type="protein sequence ID" value="CCV66205.1"/>
    <property type="molecule type" value="Genomic_DNA"/>
</dbReference>
<dbReference type="STRING" id="61635.BN85311840"/>
<dbReference type="Proteomes" id="UP000032737">
    <property type="component" value="Chromosome"/>
</dbReference>
<dbReference type="OrthoDB" id="9816138at2"/>
<evidence type="ECO:0000313" key="3">
    <source>
        <dbReference type="Proteomes" id="UP000032737"/>
    </source>
</evidence>
<sequence length="250" mass="28260">MFRKLVKHEFLASYRSYLPVYVAVIVFSIITPLTRQIKLSEVSTLLMSVLGLLMAALVFLTLYNIIISVGKRVYGKPGYLLFATPVSALQIILSKVLVNVFWGFSSILIAILAFSGFLLSISLDGFIGFYQSIGTLFVFENTFEIFSFLMLALFYMTYTILLIMLTFAVTNALYKGEHKVIVGFVVYFVISQITGILTSIFTVGPLFLFSGLGNTNAMNFIWYFTLIYFALASIFFYLVYVSIEKKLELQ</sequence>
<dbReference type="KEGG" id="abra:BN85311840"/>
<dbReference type="HOGENOM" id="CLU_086294_0_0_14"/>
<proteinExistence type="predicted"/>
<feature type="transmembrane region" description="Helical" evidence="1">
    <location>
        <begin position="181"/>
        <end position="208"/>
    </location>
</feature>
<accession>U4KPC2</accession>